<proteinExistence type="predicted"/>
<dbReference type="Pfam" id="PF05857">
    <property type="entry name" value="TraX"/>
    <property type="match status" value="1"/>
</dbReference>
<gene>
    <name evidence="2" type="ORF">F7732_09525</name>
</gene>
<name>A0A7V7UWU8_9BACI</name>
<keyword evidence="1" id="KW-0472">Membrane</keyword>
<dbReference type="RefSeq" id="WP_151573613.1">
    <property type="nucleotide sequence ID" value="NZ_WBOT01000002.1"/>
</dbReference>
<feature type="transmembrane region" description="Helical" evidence="1">
    <location>
        <begin position="237"/>
        <end position="258"/>
    </location>
</feature>
<reference evidence="2 3" key="1">
    <citation type="journal article" date="2014" name="Arch. Microbiol.">
        <title>Bacillus mesophilum sp. nov., strain IITR-54T, a novel 4-chlorobiphenyl dechlorinating bacterium.</title>
        <authorList>
            <person name="Manickam N."/>
            <person name="Singh N.K."/>
            <person name="Bajaj A."/>
            <person name="Kumar R.M."/>
            <person name="Kaur G."/>
            <person name="Kaur N."/>
            <person name="Bala M."/>
            <person name="Kumar A."/>
            <person name="Mayilraj S."/>
        </authorList>
    </citation>
    <scope>NUCLEOTIDE SEQUENCE [LARGE SCALE GENOMIC DNA]</scope>
    <source>
        <strain evidence="2 3">IITR-54</strain>
    </source>
</reference>
<feature type="transmembrane region" description="Helical" evidence="1">
    <location>
        <begin position="113"/>
        <end position="137"/>
    </location>
</feature>
<feature type="transmembrane region" description="Helical" evidence="1">
    <location>
        <begin position="5"/>
        <end position="23"/>
    </location>
</feature>
<evidence type="ECO:0000256" key="1">
    <source>
        <dbReference type="SAM" id="Phobius"/>
    </source>
</evidence>
<keyword evidence="1" id="KW-0812">Transmembrane</keyword>
<dbReference type="EMBL" id="WBOT01000002">
    <property type="protein sequence ID" value="KAB2334299.1"/>
    <property type="molecule type" value="Genomic_DNA"/>
</dbReference>
<feature type="transmembrane region" description="Helical" evidence="1">
    <location>
        <begin position="182"/>
        <end position="207"/>
    </location>
</feature>
<keyword evidence="1" id="KW-1133">Transmembrane helix</keyword>
<feature type="transmembrane region" description="Helical" evidence="1">
    <location>
        <begin position="61"/>
        <end position="80"/>
    </location>
</feature>
<feature type="transmembrane region" description="Helical" evidence="1">
    <location>
        <begin position="213"/>
        <end position="230"/>
    </location>
</feature>
<protein>
    <recommendedName>
        <fullName evidence="4">Conjugal transfer protein TraX</fullName>
    </recommendedName>
</protein>
<dbReference type="OrthoDB" id="9781069at2"/>
<organism evidence="2 3">
    <name type="scientific">Bacillus mesophilum</name>
    <dbReference type="NCBI Taxonomy" id="1071718"/>
    <lineage>
        <taxon>Bacteria</taxon>
        <taxon>Bacillati</taxon>
        <taxon>Bacillota</taxon>
        <taxon>Bacilli</taxon>
        <taxon>Bacillales</taxon>
        <taxon>Bacillaceae</taxon>
        <taxon>Bacillus</taxon>
    </lineage>
</organism>
<comment type="caution">
    <text evidence="2">The sequence shown here is derived from an EMBL/GenBank/DDBJ whole genome shotgun (WGS) entry which is preliminary data.</text>
</comment>
<accession>A0A7V7UWU8</accession>
<dbReference type="InterPro" id="IPR008875">
    <property type="entry name" value="TraX"/>
</dbReference>
<feature type="transmembrane region" description="Helical" evidence="1">
    <location>
        <begin position="143"/>
        <end position="170"/>
    </location>
</feature>
<feature type="transmembrane region" description="Helical" evidence="1">
    <location>
        <begin position="86"/>
        <end position="106"/>
    </location>
</feature>
<dbReference type="Proteomes" id="UP000441354">
    <property type="component" value="Unassembled WGS sequence"/>
</dbReference>
<feature type="transmembrane region" description="Helical" evidence="1">
    <location>
        <begin position="29"/>
        <end position="49"/>
    </location>
</feature>
<sequence>MTGTLLKVIALVAMLIDHIGQFIPHTPEFLRWIGRLAAPIFIYSVALGYKYTTNTKKYLKRLYISGVIMALINVGLHIVFSKDGGMAVSNNFFATLFLSGFIMYLLDKKEIKLFIIFFLWQIASLILCIVLSELFVISDYLWYPFYGAIFGNLYLVEGGFLFVLLGVIFYLSNSKRMITINYILFCLLLIFLSKTFGGGYGFFSYYGFPFGEYQWIMIASLPIILLYNGRKGIGLKYFFYLFYPIHIIILYILAVKLFE</sequence>
<evidence type="ECO:0000313" key="3">
    <source>
        <dbReference type="Proteomes" id="UP000441354"/>
    </source>
</evidence>
<evidence type="ECO:0000313" key="2">
    <source>
        <dbReference type="EMBL" id="KAB2334299.1"/>
    </source>
</evidence>
<evidence type="ECO:0008006" key="4">
    <source>
        <dbReference type="Google" id="ProtNLM"/>
    </source>
</evidence>
<keyword evidence="3" id="KW-1185">Reference proteome</keyword>
<dbReference type="AlphaFoldDB" id="A0A7V7UWU8"/>